<accession>A0A382EJK2</accession>
<proteinExistence type="inferred from homology"/>
<keyword evidence="2" id="KW-0819">tRNA processing</keyword>
<dbReference type="SUPFAM" id="SSF55120">
    <property type="entry name" value="Pseudouridine synthase"/>
    <property type="match status" value="1"/>
</dbReference>
<comment type="similarity">
    <text evidence="1">Belongs to the pseudouridine synthase TruD family.</text>
</comment>
<dbReference type="PANTHER" id="PTHR47811:SF1">
    <property type="entry name" value="TRNA PSEUDOURIDINE SYNTHASE D"/>
    <property type="match status" value="1"/>
</dbReference>
<dbReference type="InterPro" id="IPR043165">
    <property type="entry name" value="TruD_insert_sf"/>
</dbReference>
<sequence length="355" mass="40877">MGDAPDTSALIKKEFVDFRVDEELGFPLSHDGEHLYLRIRKTGLSTVEVARRLAEASEASLSDIGYSGMKDKRGECTQWFSMPFSRTEEERLREIEDGFIEILDAERNSRKLRIGSHKKNRFEILLRQCQGRKFVFEERLDLIKASGVPNYFGSQRFGKDMSNLTQVMQLFRSEIELGASDRINVKARKKRSMLFSAARGYLFNQVLSERIQQKNWNQFVPGDVLNLAGTNRYFLVDNGCWDDKLQRRLDSFDIHISGPLAGVQDPREKYISNDMAARLEEAVLVKFQNLLCGLISFGLKTNRRPLRFVPENLKWNWLTPEELKLQFTLPRGAYATSLLRELCKISSFGNTGIEL</sequence>
<dbReference type="GO" id="GO:0003723">
    <property type="term" value="F:RNA binding"/>
    <property type="evidence" value="ECO:0007669"/>
    <property type="project" value="InterPro"/>
</dbReference>
<dbReference type="Pfam" id="PF01142">
    <property type="entry name" value="TruD"/>
    <property type="match status" value="2"/>
</dbReference>
<evidence type="ECO:0000313" key="5">
    <source>
        <dbReference type="EMBL" id="SVB51006.1"/>
    </source>
</evidence>
<dbReference type="GO" id="GO:0008033">
    <property type="term" value="P:tRNA processing"/>
    <property type="evidence" value="ECO:0007669"/>
    <property type="project" value="UniProtKB-KW"/>
</dbReference>
<feature type="domain" description="TRUD" evidence="4">
    <location>
        <begin position="147"/>
        <end position="309"/>
    </location>
</feature>
<dbReference type="PANTHER" id="PTHR47811">
    <property type="entry name" value="TRNA PSEUDOURIDINE SYNTHASE D"/>
    <property type="match status" value="1"/>
</dbReference>
<dbReference type="Gene3D" id="3.30.2350.20">
    <property type="entry name" value="TruD, catalytic domain"/>
    <property type="match status" value="1"/>
</dbReference>
<dbReference type="GO" id="GO:0009982">
    <property type="term" value="F:pseudouridine synthase activity"/>
    <property type="evidence" value="ECO:0007669"/>
    <property type="project" value="InterPro"/>
</dbReference>
<evidence type="ECO:0000259" key="4">
    <source>
        <dbReference type="PROSITE" id="PS50984"/>
    </source>
</evidence>
<organism evidence="5">
    <name type="scientific">marine metagenome</name>
    <dbReference type="NCBI Taxonomy" id="408172"/>
    <lineage>
        <taxon>unclassified sequences</taxon>
        <taxon>metagenomes</taxon>
        <taxon>ecological metagenomes</taxon>
    </lineage>
</organism>
<name>A0A382EJK2_9ZZZZ</name>
<protein>
    <recommendedName>
        <fullName evidence="4">TRUD domain-containing protein</fullName>
    </recommendedName>
</protein>
<keyword evidence="3" id="KW-0413">Isomerase</keyword>
<dbReference type="EMBL" id="UINC01044913">
    <property type="protein sequence ID" value="SVB51006.1"/>
    <property type="molecule type" value="Genomic_DNA"/>
</dbReference>
<evidence type="ECO:0000256" key="3">
    <source>
        <dbReference type="ARBA" id="ARBA00023235"/>
    </source>
</evidence>
<dbReference type="InterPro" id="IPR020103">
    <property type="entry name" value="PsdUridine_synth_cat_dom_sf"/>
</dbReference>
<gene>
    <name evidence="5" type="ORF">METZ01_LOCUS203860</name>
</gene>
<dbReference type="InterPro" id="IPR042214">
    <property type="entry name" value="TruD_catalytic"/>
</dbReference>
<dbReference type="AlphaFoldDB" id="A0A382EJK2"/>
<dbReference type="InterPro" id="IPR050170">
    <property type="entry name" value="TruD_pseudoU_synthase"/>
</dbReference>
<reference evidence="5" key="1">
    <citation type="submission" date="2018-05" db="EMBL/GenBank/DDBJ databases">
        <authorList>
            <person name="Lanie J.A."/>
            <person name="Ng W.-L."/>
            <person name="Kazmierczak K.M."/>
            <person name="Andrzejewski T.M."/>
            <person name="Davidsen T.M."/>
            <person name="Wayne K.J."/>
            <person name="Tettelin H."/>
            <person name="Glass J.I."/>
            <person name="Rusch D."/>
            <person name="Podicherti R."/>
            <person name="Tsui H.-C.T."/>
            <person name="Winkler M.E."/>
        </authorList>
    </citation>
    <scope>NUCLEOTIDE SEQUENCE</scope>
</reference>
<dbReference type="Gene3D" id="3.30.2340.10">
    <property type="entry name" value="TruD, insertion domain"/>
    <property type="match status" value="1"/>
</dbReference>
<dbReference type="GO" id="GO:0005829">
    <property type="term" value="C:cytosol"/>
    <property type="evidence" value="ECO:0007669"/>
    <property type="project" value="TreeGrafter"/>
</dbReference>
<evidence type="ECO:0000256" key="2">
    <source>
        <dbReference type="ARBA" id="ARBA00022694"/>
    </source>
</evidence>
<dbReference type="PROSITE" id="PS50984">
    <property type="entry name" value="TRUD"/>
    <property type="match status" value="1"/>
</dbReference>
<dbReference type="InterPro" id="IPR011760">
    <property type="entry name" value="PsdUridine_synth_TruD_insert"/>
</dbReference>
<evidence type="ECO:0000256" key="1">
    <source>
        <dbReference type="ARBA" id="ARBA00007953"/>
    </source>
</evidence>
<dbReference type="HAMAP" id="MF_01082">
    <property type="entry name" value="TruD"/>
    <property type="match status" value="1"/>
</dbReference>
<dbReference type="GO" id="GO:0001522">
    <property type="term" value="P:pseudouridine synthesis"/>
    <property type="evidence" value="ECO:0007669"/>
    <property type="project" value="InterPro"/>
</dbReference>
<dbReference type="InterPro" id="IPR001656">
    <property type="entry name" value="PsdUridine_synth_TruD"/>
</dbReference>